<feature type="non-terminal residue" evidence="2">
    <location>
        <position position="86"/>
    </location>
</feature>
<dbReference type="AlphaFoldDB" id="A0A0B7C3N5"/>
<feature type="compositionally biased region" description="Low complexity" evidence="1">
    <location>
        <begin position="61"/>
        <end position="72"/>
    </location>
</feature>
<feature type="non-terminal residue" evidence="2">
    <location>
        <position position="1"/>
    </location>
</feature>
<feature type="region of interest" description="Disordered" evidence="1">
    <location>
        <begin position="55"/>
        <end position="86"/>
    </location>
</feature>
<accession>A0A0B7C3N5</accession>
<evidence type="ECO:0000313" key="2">
    <source>
        <dbReference type="EMBL" id="CEK99040.1"/>
    </source>
</evidence>
<proteinExistence type="predicted"/>
<gene>
    <name evidence="2" type="primary">ORF220251</name>
</gene>
<evidence type="ECO:0000256" key="1">
    <source>
        <dbReference type="SAM" id="MobiDB-lite"/>
    </source>
</evidence>
<feature type="compositionally biased region" description="Basic and acidic residues" evidence="1">
    <location>
        <begin position="1"/>
        <end position="11"/>
    </location>
</feature>
<sequence length="86" mass="9666">QTTDSKIDKKQSGLQTTDSTIDKKQSGLQTADSKIEKNQSCDDTLAELMRHYLPETDKNNVNDNSNNYIVNDTHNRGEDSDESCTK</sequence>
<name>A0A0B7C3N5_9EUPU</name>
<protein>
    <submittedName>
        <fullName evidence="2">Uncharacterized protein</fullName>
    </submittedName>
</protein>
<dbReference type="EMBL" id="HACG01052169">
    <property type="protein sequence ID" value="CEK99040.1"/>
    <property type="molecule type" value="Transcribed_RNA"/>
</dbReference>
<reference evidence="2" key="1">
    <citation type="submission" date="2014-12" db="EMBL/GenBank/DDBJ databases">
        <title>Insight into the proteome of Arion vulgaris.</title>
        <authorList>
            <person name="Aradska J."/>
            <person name="Bulat T."/>
            <person name="Smidak R."/>
            <person name="Sarate P."/>
            <person name="Gangsoo J."/>
            <person name="Sialana F."/>
            <person name="Bilban M."/>
            <person name="Lubec G."/>
        </authorList>
    </citation>
    <scope>NUCLEOTIDE SEQUENCE</scope>
    <source>
        <tissue evidence="2">Skin</tissue>
    </source>
</reference>
<feature type="compositionally biased region" description="Basic and acidic residues" evidence="1">
    <location>
        <begin position="73"/>
        <end position="86"/>
    </location>
</feature>
<feature type="region of interest" description="Disordered" evidence="1">
    <location>
        <begin position="1"/>
        <end position="36"/>
    </location>
</feature>
<organism evidence="2">
    <name type="scientific">Arion vulgaris</name>
    <dbReference type="NCBI Taxonomy" id="1028688"/>
    <lineage>
        <taxon>Eukaryota</taxon>
        <taxon>Metazoa</taxon>
        <taxon>Spiralia</taxon>
        <taxon>Lophotrochozoa</taxon>
        <taxon>Mollusca</taxon>
        <taxon>Gastropoda</taxon>
        <taxon>Heterobranchia</taxon>
        <taxon>Euthyneura</taxon>
        <taxon>Panpulmonata</taxon>
        <taxon>Eupulmonata</taxon>
        <taxon>Stylommatophora</taxon>
        <taxon>Helicina</taxon>
        <taxon>Arionoidea</taxon>
        <taxon>Arionidae</taxon>
        <taxon>Arion</taxon>
    </lineage>
</organism>